<dbReference type="AlphaFoldDB" id="A0A3A4A9G0"/>
<dbReference type="EMBL" id="QZEY01000022">
    <property type="protein sequence ID" value="RJL22595.1"/>
    <property type="molecule type" value="Genomic_DNA"/>
</dbReference>
<dbReference type="Pfam" id="PF01494">
    <property type="entry name" value="FAD_binding_3"/>
    <property type="match status" value="2"/>
</dbReference>
<feature type="domain" description="FAD-binding" evidence="5">
    <location>
        <begin position="69"/>
        <end position="232"/>
    </location>
</feature>
<organism evidence="6 7">
    <name type="scientific">Bailinhaonella thermotolerans</name>
    <dbReference type="NCBI Taxonomy" id="1070861"/>
    <lineage>
        <taxon>Bacteria</taxon>
        <taxon>Bacillati</taxon>
        <taxon>Actinomycetota</taxon>
        <taxon>Actinomycetes</taxon>
        <taxon>Streptosporangiales</taxon>
        <taxon>Streptosporangiaceae</taxon>
        <taxon>Bailinhaonella</taxon>
    </lineage>
</organism>
<dbReference type="Proteomes" id="UP000265768">
    <property type="component" value="Unassembled WGS sequence"/>
</dbReference>
<dbReference type="GO" id="GO:0004497">
    <property type="term" value="F:monooxygenase activity"/>
    <property type="evidence" value="ECO:0007669"/>
    <property type="project" value="UniProtKB-KW"/>
</dbReference>
<reference evidence="6 7" key="1">
    <citation type="submission" date="2018-09" db="EMBL/GenBank/DDBJ databases">
        <title>YIM 75507 draft genome.</title>
        <authorList>
            <person name="Tang S."/>
            <person name="Feng Y."/>
        </authorList>
    </citation>
    <scope>NUCLEOTIDE SEQUENCE [LARGE SCALE GENOMIC DNA]</scope>
    <source>
        <strain evidence="6 7">YIM 75507</strain>
    </source>
</reference>
<dbReference type="GO" id="GO:0071949">
    <property type="term" value="F:FAD binding"/>
    <property type="evidence" value="ECO:0007669"/>
    <property type="project" value="InterPro"/>
</dbReference>
<evidence type="ECO:0000256" key="3">
    <source>
        <dbReference type="ARBA" id="ARBA00023002"/>
    </source>
</evidence>
<evidence type="ECO:0000313" key="7">
    <source>
        <dbReference type="Proteomes" id="UP000265768"/>
    </source>
</evidence>
<dbReference type="InterPro" id="IPR002938">
    <property type="entry name" value="FAD-bd"/>
</dbReference>
<dbReference type="SUPFAM" id="SSF51905">
    <property type="entry name" value="FAD/NAD(P)-binding domain"/>
    <property type="match status" value="1"/>
</dbReference>
<evidence type="ECO:0000259" key="5">
    <source>
        <dbReference type="Pfam" id="PF01494"/>
    </source>
</evidence>
<evidence type="ECO:0000256" key="1">
    <source>
        <dbReference type="ARBA" id="ARBA00022630"/>
    </source>
</evidence>
<name>A0A3A4A9G0_9ACTN</name>
<keyword evidence="3" id="KW-0560">Oxidoreductase</keyword>
<dbReference type="OrthoDB" id="3322136at2"/>
<dbReference type="PANTHER" id="PTHR47178">
    <property type="entry name" value="MONOOXYGENASE, FAD-BINDING"/>
    <property type="match status" value="1"/>
</dbReference>
<dbReference type="InterPro" id="IPR036188">
    <property type="entry name" value="FAD/NAD-bd_sf"/>
</dbReference>
<dbReference type="Gene3D" id="3.50.50.60">
    <property type="entry name" value="FAD/NAD(P)-binding domain"/>
    <property type="match status" value="1"/>
</dbReference>
<sequence>MRSRVRSGSRLRSPGDRRGRLVSAMPPIISLVDSVIHPNESFNQSVDTFIQTIDSECATHSPEVQMSIHVLVVGAGIGGLCLAQGLRMTGVRVTVFERSRERTDWLQGYRIHINPPGAAALRDCLPSHLWETFERTASRPSTGFGFVDEKLRDLVFLEEDLFSGTHYGISRITLRKVLLEGLDDVVRFGKEYERYTIGDDGRVTAHFTDGTSETGDVLIAADGSNSRVRAQYLPHAQRMDTGVIAIAGKLPLTAETRAQLPPRLLTGPNNILPARSSAMFTALWETPESERAELSEYTDTGDYLFWAYSTSAARLPGDVERMAPEALRDLVHGKTDGWSPALREVVAASDPATINAIRLRSMDPDLKPWRPSQVTLLGDAIHNMTPMAGIGANTALRDAAVLKSRLVEVDAGRKPLLTAVGEYETRMRGYAFAAVRESLRNARQSASDARLPRAAFTTALRLANAVPSLKRRMFADMGQ</sequence>
<dbReference type="PRINTS" id="PR00420">
    <property type="entry name" value="RNGMNOXGNASE"/>
</dbReference>
<keyword evidence="7" id="KW-1185">Reference proteome</keyword>
<keyword evidence="1" id="KW-0285">Flavoprotein</keyword>
<evidence type="ECO:0000313" key="6">
    <source>
        <dbReference type="EMBL" id="RJL22595.1"/>
    </source>
</evidence>
<evidence type="ECO:0000256" key="2">
    <source>
        <dbReference type="ARBA" id="ARBA00022827"/>
    </source>
</evidence>
<dbReference type="PANTHER" id="PTHR47178:SF5">
    <property type="entry name" value="FAD-BINDING DOMAIN-CONTAINING PROTEIN"/>
    <property type="match status" value="1"/>
</dbReference>
<protein>
    <submittedName>
        <fullName evidence="6">FAD-dependent monooxygenase</fullName>
    </submittedName>
</protein>
<comment type="caution">
    <text evidence="6">The sequence shown here is derived from an EMBL/GenBank/DDBJ whole genome shotgun (WGS) entry which is preliminary data.</text>
</comment>
<feature type="domain" description="FAD-binding" evidence="5">
    <location>
        <begin position="366"/>
        <end position="413"/>
    </location>
</feature>
<evidence type="ECO:0000256" key="4">
    <source>
        <dbReference type="ARBA" id="ARBA00023033"/>
    </source>
</evidence>
<keyword evidence="2" id="KW-0274">FAD</keyword>
<proteinExistence type="predicted"/>
<keyword evidence="4 6" id="KW-0503">Monooxygenase</keyword>
<accession>A0A3A4A9G0</accession>
<gene>
    <name evidence="6" type="ORF">D5H75_35895</name>
</gene>